<accession>A0ABS7J3L4</accession>
<reference evidence="2 3" key="1">
    <citation type="submission" date="2021-08" db="EMBL/GenBank/DDBJ databases">
        <title>Comparative Genomics Analysis of the Genus Qipengyuania Reveals Extensive Genetic Diversity and Metabolic Versatility, Including the Description of Fifteen Novel Species.</title>
        <authorList>
            <person name="Liu Y."/>
        </authorList>
    </citation>
    <scope>NUCLEOTIDE SEQUENCE [LARGE SCALE GENOMIC DNA]</scope>
    <source>
        <strain evidence="2 3">6D47A</strain>
    </source>
</reference>
<keyword evidence="3" id="KW-1185">Reference proteome</keyword>
<feature type="transmembrane region" description="Helical" evidence="1">
    <location>
        <begin position="39"/>
        <end position="56"/>
    </location>
</feature>
<dbReference type="Proteomes" id="UP000755104">
    <property type="component" value="Unassembled WGS sequence"/>
</dbReference>
<evidence type="ECO:0008006" key="4">
    <source>
        <dbReference type="Google" id="ProtNLM"/>
    </source>
</evidence>
<feature type="transmembrane region" description="Helical" evidence="1">
    <location>
        <begin position="63"/>
        <end position="82"/>
    </location>
</feature>
<proteinExistence type="predicted"/>
<name>A0ABS7J3L4_9SPHN</name>
<feature type="transmembrane region" description="Helical" evidence="1">
    <location>
        <begin position="5"/>
        <end position="27"/>
    </location>
</feature>
<evidence type="ECO:0000313" key="3">
    <source>
        <dbReference type="Proteomes" id="UP000755104"/>
    </source>
</evidence>
<evidence type="ECO:0000256" key="1">
    <source>
        <dbReference type="SAM" id="Phobius"/>
    </source>
</evidence>
<dbReference type="RefSeq" id="WP_221556205.1">
    <property type="nucleotide sequence ID" value="NZ_JAIGNO010000002.1"/>
</dbReference>
<keyword evidence="1" id="KW-0472">Membrane</keyword>
<keyword evidence="1" id="KW-1133">Transmembrane helix</keyword>
<organism evidence="2 3">
    <name type="scientific">Qipengyuania qiaonensis</name>
    <dbReference type="NCBI Taxonomy" id="2867240"/>
    <lineage>
        <taxon>Bacteria</taxon>
        <taxon>Pseudomonadati</taxon>
        <taxon>Pseudomonadota</taxon>
        <taxon>Alphaproteobacteria</taxon>
        <taxon>Sphingomonadales</taxon>
        <taxon>Erythrobacteraceae</taxon>
        <taxon>Qipengyuania</taxon>
    </lineage>
</organism>
<comment type="caution">
    <text evidence="2">The sequence shown here is derived from an EMBL/GenBank/DDBJ whole genome shotgun (WGS) entry which is preliminary data.</text>
</comment>
<protein>
    <recommendedName>
        <fullName evidence="4">DoxX family protein</fullName>
    </recommendedName>
</protein>
<dbReference type="EMBL" id="JAIGNO010000002">
    <property type="protein sequence ID" value="MBX7481862.1"/>
    <property type="molecule type" value="Genomic_DNA"/>
</dbReference>
<evidence type="ECO:0000313" key="2">
    <source>
        <dbReference type="EMBL" id="MBX7481862.1"/>
    </source>
</evidence>
<sequence>MIVKVLWSAGFIIGTATHTLDLINYGWLPYEFRPLPFNIYWTSLTLLDPLAALLIWVRESWGIALGIAIMASNVLVNGYTLLIGYDEFFIPLLMQSAFAAFVFFVAWRHWASDKKYAEDR</sequence>
<gene>
    <name evidence="2" type="ORF">K3174_04915</name>
</gene>
<keyword evidence="1" id="KW-0812">Transmembrane</keyword>
<feature type="transmembrane region" description="Helical" evidence="1">
    <location>
        <begin position="88"/>
        <end position="107"/>
    </location>
</feature>